<gene>
    <name evidence="2" type="ORF">NV381_14220</name>
</gene>
<evidence type="ECO:0000256" key="1">
    <source>
        <dbReference type="SAM" id="Coils"/>
    </source>
</evidence>
<name>A0ABT1YGP5_9BACL</name>
<keyword evidence="3" id="KW-1185">Reference proteome</keyword>
<dbReference type="RefSeq" id="WP_258213949.1">
    <property type="nucleotide sequence ID" value="NZ_JANQBD010000009.1"/>
</dbReference>
<sequence length="117" mass="13378">MSDQKLDLIMDMLVGLKTDVDGLRTDLQVVKTDVKGLKTDLQAVKTDLQAVKTDLQVVKREQQQQGDILHQLVKMVGENNKNHVKIIDELSTHEHNIEILNKNQLKLETEISKLKNR</sequence>
<feature type="coiled-coil region" evidence="1">
    <location>
        <begin position="90"/>
        <end position="117"/>
    </location>
</feature>
<comment type="caution">
    <text evidence="2">The sequence shown here is derived from an EMBL/GenBank/DDBJ whole genome shotgun (WGS) entry which is preliminary data.</text>
</comment>
<reference evidence="2 3" key="1">
    <citation type="submission" date="2022-08" db="EMBL/GenBank/DDBJ databases">
        <title>Paenibacillus endoradicis sp. nov., Paenibacillus radicibacter sp. nov and Paenibacillus pararadicis sp. nov., three cold-adapted plant growth-promoting bacteria isolated from root of Larix gmelinii in Great Khingan.</title>
        <authorList>
            <person name="Xue H."/>
        </authorList>
    </citation>
    <scope>NUCLEOTIDE SEQUENCE [LARGE SCALE GENOMIC DNA]</scope>
    <source>
        <strain evidence="2 3">N5-1-1-5</strain>
    </source>
</reference>
<proteinExistence type="predicted"/>
<protein>
    <submittedName>
        <fullName evidence="2">Uncharacterized protein</fullName>
    </submittedName>
</protein>
<accession>A0ABT1YGP5</accession>
<dbReference type="EMBL" id="JANQBD010000009">
    <property type="protein sequence ID" value="MCR8632362.1"/>
    <property type="molecule type" value="Genomic_DNA"/>
</dbReference>
<keyword evidence="1" id="KW-0175">Coiled coil</keyword>
<evidence type="ECO:0000313" key="2">
    <source>
        <dbReference type="EMBL" id="MCR8632362.1"/>
    </source>
</evidence>
<organism evidence="2 3">
    <name type="scientific">Paenibacillus radicis</name>
    <name type="common">ex Xue et al. 2023</name>
    <dbReference type="NCBI Taxonomy" id="2972489"/>
    <lineage>
        <taxon>Bacteria</taxon>
        <taxon>Bacillati</taxon>
        <taxon>Bacillota</taxon>
        <taxon>Bacilli</taxon>
        <taxon>Bacillales</taxon>
        <taxon>Paenibacillaceae</taxon>
        <taxon>Paenibacillus</taxon>
    </lineage>
</organism>
<evidence type="ECO:0000313" key="3">
    <source>
        <dbReference type="Proteomes" id="UP001300012"/>
    </source>
</evidence>
<dbReference type="Proteomes" id="UP001300012">
    <property type="component" value="Unassembled WGS sequence"/>
</dbReference>
<dbReference type="Gene3D" id="1.10.287.540">
    <property type="entry name" value="Helix hairpin bin"/>
    <property type="match status" value="1"/>
</dbReference>